<name>A0ABZ0PHD0_9PROT</name>
<feature type="signal peptide" evidence="1">
    <location>
        <begin position="1"/>
        <end position="16"/>
    </location>
</feature>
<dbReference type="EMBL" id="CP137852">
    <property type="protein sequence ID" value="WPB85125.1"/>
    <property type="molecule type" value="Genomic_DNA"/>
</dbReference>
<proteinExistence type="predicted"/>
<protein>
    <submittedName>
        <fullName evidence="2">Uncharacterized protein</fullName>
    </submittedName>
</protein>
<feature type="chain" id="PRO_5046802403" evidence="1">
    <location>
        <begin position="17"/>
        <end position="110"/>
    </location>
</feature>
<keyword evidence="1" id="KW-0732">Signal</keyword>
<evidence type="ECO:0000313" key="2">
    <source>
        <dbReference type="EMBL" id="WPB85125.1"/>
    </source>
</evidence>
<accession>A0ABZ0PHD0</accession>
<reference evidence="2 3" key="1">
    <citation type="submission" date="2023-11" db="EMBL/GenBank/DDBJ databases">
        <title>Arctic aerobic anoxygenic photoheterotroph Sediminicoccus rosea KRV36 adapts its photosynthesis to long days of polar summer.</title>
        <authorList>
            <person name="Tomasch J."/>
            <person name="Kopejtka K."/>
            <person name="Bily T."/>
            <person name="Gardiner A.T."/>
            <person name="Gardian Z."/>
            <person name="Shivaramu S."/>
            <person name="Koblizek M."/>
            <person name="Engelhardt F."/>
            <person name="Kaftan D."/>
        </authorList>
    </citation>
    <scope>NUCLEOTIDE SEQUENCE [LARGE SCALE GENOMIC DNA]</scope>
    <source>
        <strain evidence="2 3">R-30</strain>
    </source>
</reference>
<evidence type="ECO:0000256" key="1">
    <source>
        <dbReference type="SAM" id="SignalP"/>
    </source>
</evidence>
<evidence type="ECO:0000313" key="3">
    <source>
        <dbReference type="Proteomes" id="UP001305521"/>
    </source>
</evidence>
<keyword evidence="3" id="KW-1185">Reference proteome</keyword>
<organism evidence="2 3">
    <name type="scientific">Sediminicoccus rosea</name>
    <dbReference type="NCBI Taxonomy" id="1225128"/>
    <lineage>
        <taxon>Bacteria</taxon>
        <taxon>Pseudomonadati</taxon>
        <taxon>Pseudomonadota</taxon>
        <taxon>Alphaproteobacteria</taxon>
        <taxon>Acetobacterales</taxon>
        <taxon>Roseomonadaceae</taxon>
        <taxon>Sediminicoccus</taxon>
    </lineage>
</organism>
<gene>
    <name evidence="2" type="ORF">R9Z33_23925</name>
</gene>
<dbReference type="Proteomes" id="UP001305521">
    <property type="component" value="Chromosome"/>
</dbReference>
<dbReference type="RefSeq" id="WP_318649090.1">
    <property type="nucleotide sequence ID" value="NZ_CP137852.1"/>
</dbReference>
<sequence>MAAALAFLAGPAPALAQQGTCLTRNMLQVDAAYSRDAAAGSYDYMVQVSNLTAQAVRFRAQFQMTGAIPDPRLASTMFQVAPRGSLVIPLANGRARADATRVRMGVTLIC</sequence>